<protein>
    <submittedName>
        <fullName evidence="9">Putative reverse transcriptase domain-containing protein</fullName>
    </submittedName>
</protein>
<dbReference type="SUPFAM" id="SSF53098">
    <property type="entry name" value="Ribonuclease H-like"/>
    <property type="match status" value="1"/>
</dbReference>
<dbReference type="Pfam" id="PF00078">
    <property type="entry name" value="RVT_1"/>
    <property type="match status" value="1"/>
</dbReference>
<feature type="domain" description="CCHC-type" evidence="6">
    <location>
        <begin position="196"/>
        <end position="211"/>
    </location>
</feature>
<keyword evidence="9" id="KW-0548">Nucleotidyltransferase</keyword>
<dbReference type="PROSITE" id="PS50158">
    <property type="entry name" value="ZF_CCHC"/>
    <property type="match status" value="1"/>
</dbReference>
<keyword evidence="4" id="KW-0511">Multifunctional enzyme</keyword>
<dbReference type="Gene3D" id="1.10.340.70">
    <property type="match status" value="1"/>
</dbReference>
<keyword evidence="2" id="KW-0378">Hydrolase</keyword>
<evidence type="ECO:0000259" key="7">
    <source>
        <dbReference type="PROSITE" id="PS50878"/>
    </source>
</evidence>
<dbReference type="Pfam" id="PF03732">
    <property type="entry name" value="Retrotrans_gag"/>
    <property type="match status" value="1"/>
</dbReference>
<accession>A0A699GN84</accession>
<dbReference type="SUPFAM" id="SSF56672">
    <property type="entry name" value="DNA/RNA polymerases"/>
    <property type="match status" value="1"/>
</dbReference>
<dbReference type="GO" id="GO:0004190">
    <property type="term" value="F:aspartic-type endopeptidase activity"/>
    <property type="evidence" value="ECO:0007669"/>
    <property type="project" value="UniProtKB-KW"/>
</dbReference>
<dbReference type="InterPro" id="IPR043502">
    <property type="entry name" value="DNA/RNA_pol_sf"/>
</dbReference>
<dbReference type="FunFam" id="3.30.70.270:FF:000020">
    <property type="entry name" value="Transposon Tf2-6 polyprotein-like Protein"/>
    <property type="match status" value="1"/>
</dbReference>
<evidence type="ECO:0000259" key="8">
    <source>
        <dbReference type="PROSITE" id="PS50994"/>
    </source>
</evidence>
<sequence>MQTHSLPWYRWGTKLCRWFEKSEMVFSISDCAERNKVKFVAATLQGGAQTWWNSQVATLGLNVAIGKSWSDMKKMMMEEFCPDEEVQRMEDELRSLKLNDTNIVAYTQRFNEMVLLCPKAVPTEKKKVEAYIKGLPENIKGEKGLPRETKAGKTLKVAIEATITTTRETTKTTPTTINTTTRDKEIRSNTQSSLVCYGCGERGHTRNYCPNRNNPQGEEAHGWAYVIKEADKDQGPNVVMEDVPVIRDFPKVFPDDLPGLPPPRQVEFQIDLIPGAAPVTRAPYWLAPSEMKELAKQLKELSEKGFIRPSSSPWGTPVLFVKKKDGSFCMFIDYRELNKLTVKNRYPLPRIDDLFDQLQGSSVYSKIDLRTGYRQLRIREEDIPITTFRTRYGHYEFRVMSFGLTNAHAVFMDLMNRVCKPYLDKFMILFLDDILIYSKNKEEHEEHLKTILELLKKEQLYAKFSKCNFWLESVQFRGHVIDSEGVHVDPAKIAAIKKWATPTTPTEVRQFLGLAGYYQRFVKGFSLISKPLTKLNQKNKKFEWETKTEEAFQTLKHKLCYAPILALPEGTEDFVVYCDASLRGSRVVLINEKRWIELLSDYDCEIRYHSGKANVVADALSQKEREPIRVKALVMTVHPNLHEQICNTQYEAPEKKNVEAENLGRLIKLIFEIHPDGTMYHDKRIWLPKFGGLRDLIMYESYKSKYSIHPSSDKMYQDLKQLYWWPNIKVDIATYVSMCLTCTKVKAEHQKPSGLLQQLEIPVWKWERITMDFIVGLPRTSSGYESIWVIVDQLTKSVHFLPVKMMDSMEKLTQLYLKEIVCRHGVPISIISDRDSKFTSRFWQSHQEALGTRLDMSTAYHPEMDSQRERTIQTLEDMLRACVIDFRGSWDQHLPLVEFSYNNNYHASIKAAPFEALYERKCRSPVCWSEVEDSQLTGPELIQETNEKIVQIKNRLLTVRSRQKSYADVRRRLLEFNVGDKVMLKGSPWKGMIRFGKRGKLNLRVKALVMTVHPSLHEQIRNAQSKEMKKKNVKAENLGRLIKQIFEIHPDGIRYHDKRIQFPNSMD</sequence>
<dbReference type="Pfam" id="PF17919">
    <property type="entry name" value="RT_RNaseH_2"/>
    <property type="match status" value="1"/>
</dbReference>
<dbReference type="InterPro" id="IPR012337">
    <property type="entry name" value="RNaseH-like_sf"/>
</dbReference>
<dbReference type="GO" id="GO:0015074">
    <property type="term" value="P:DNA integration"/>
    <property type="evidence" value="ECO:0007669"/>
    <property type="project" value="InterPro"/>
</dbReference>
<dbReference type="Gene3D" id="3.30.420.10">
    <property type="entry name" value="Ribonuclease H-like superfamily/Ribonuclease H"/>
    <property type="match status" value="1"/>
</dbReference>
<comment type="caution">
    <text evidence="9">The sequence shown here is derived from an EMBL/GenBank/DDBJ whole genome shotgun (WGS) entry which is preliminary data.</text>
</comment>
<keyword evidence="5" id="KW-0862">Zinc</keyword>
<dbReference type="InterPro" id="IPR001584">
    <property type="entry name" value="Integrase_cat-core"/>
</dbReference>
<dbReference type="InterPro" id="IPR036397">
    <property type="entry name" value="RNaseH_sf"/>
</dbReference>
<keyword evidence="2" id="KW-0064">Aspartyl protease</keyword>
<evidence type="ECO:0000256" key="1">
    <source>
        <dbReference type="ARBA" id="ARBA00022670"/>
    </source>
</evidence>
<dbReference type="SUPFAM" id="SSF57756">
    <property type="entry name" value="Retrovirus zinc finger-like domains"/>
    <property type="match status" value="1"/>
</dbReference>
<feature type="domain" description="Integrase catalytic" evidence="8">
    <location>
        <begin position="758"/>
        <end position="921"/>
    </location>
</feature>
<organism evidence="9">
    <name type="scientific">Tanacetum cinerariifolium</name>
    <name type="common">Dalmatian daisy</name>
    <name type="synonym">Chrysanthemum cinerariifolium</name>
    <dbReference type="NCBI Taxonomy" id="118510"/>
    <lineage>
        <taxon>Eukaryota</taxon>
        <taxon>Viridiplantae</taxon>
        <taxon>Streptophyta</taxon>
        <taxon>Embryophyta</taxon>
        <taxon>Tracheophyta</taxon>
        <taxon>Spermatophyta</taxon>
        <taxon>Magnoliopsida</taxon>
        <taxon>eudicotyledons</taxon>
        <taxon>Gunneridae</taxon>
        <taxon>Pentapetalae</taxon>
        <taxon>asterids</taxon>
        <taxon>campanulids</taxon>
        <taxon>Asterales</taxon>
        <taxon>Asteraceae</taxon>
        <taxon>Asteroideae</taxon>
        <taxon>Anthemideae</taxon>
        <taxon>Anthemidinae</taxon>
        <taxon>Tanacetum</taxon>
    </lineage>
</organism>
<proteinExistence type="predicted"/>
<dbReference type="InterPro" id="IPR050951">
    <property type="entry name" value="Retrovirus_Pol_polyprotein"/>
</dbReference>
<keyword evidence="1" id="KW-0645">Protease</keyword>
<dbReference type="PROSITE" id="PS50994">
    <property type="entry name" value="INTEGRASE"/>
    <property type="match status" value="1"/>
</dbReference>
<dbReference type="InterPro" id="IPR041577">
    <property type="entry name" value="RT_RNaseH_2"/>
</dbReference>
<dbReference type="GO" id="GO:0003964">
    <property type="term" value="F:RNA-directed DNA polymerase activity"/>
    <property type="evidence" value="ECO:0007669"/>
    <property type="project" value="UniProtKB-KW"/>
</dbReference>
<dbReference type="PANTHER" id="PTHR37984:SF5">
    <property type="entry name" value="PROTEIN NYNRIN-LIKE"/>
    <property type="match status" value="1"/>
</dbReference>
<dbReference type="AlphaFoldDB" id="A0A699GN84"/>
<keyword evidence="9" id="KW-0808">Transferase</keyword>
<dbReference type="Gene3D" id="3.10.10.10">
    <property type="entry name" value="HIV Type 1 Reverse Transcriptase, subunit A, domain 1"/>
    <property type="match status" value="1"/>
</dbReference>
<dbReference type="InterPro" id="IPR001878">
    <property type="entry name" value="Znf_CCHC"/>
</dbReference>
<name>A0A699GN84_TANCI</name>
<dbReference type="Pfam" id="PF17921">
    <property type="entry name" value="Integrase_H2C2"/>
    <property type="match status" value="1"/>
</dbReference>
<keyword evidence="3" id="KW-0238">DNA-binding</keyword>
<keyword evidence="5" id="KW-0479">Metal-binding</keyword>
<evidence type="ECO:0000256" key="3">
    <source>
        <dbReference type="ARBA" id="ARBA00023125"/>
    </source>
</evidence>
<evidence type="ECO:0000256" key="2">
    <source>
        <dbReference type="ARBA" id="ARBA00022750"/>
    </source>
</evidence>
<keyword evidence="9" id="KW-0695">RNA-directed DNA polymerase</keyword>
<dbReference type="GO" id="GO:0006508">
    <property type="term" value="P:proteolysis"/>
    <property type="evidence" value="ECO:0007669"/>
    <property type="project" value="UniProtKB-KW"/>
</dbReference>
<gene>
    <name evidence="9" type="ORF">Tci_102302</name>
</gene>
<dbReference type="PROSITE" id="PS50878">
    <property type="entry name" value="RT_POL"/>
    <property type="match status" value="1"/>
</dbReference>
<evidence type="ECO:0000313" key="9">
    <source>
        <dbReference type="EMBL" id="GEV30325.1"/>
    </source>
</evidence>
<dbReference type="Gene3D" id="4.10.60.10">
    <property type="entry name" value="Zinc finger, CCHC-type"/>
    <property type="match status" value="1"/>
</dbReference>
<dbReference type="PANTHER" id="PTHR37984">
    <property type="entry name" value="PROTEIN CBG26694"/>
    <property type="match status" value="1"/>
</dbReference>
<keyword evidence="5" id="KW-0863">Zinc-finger</keyword>
<reference evidence="9" key="1">
    <citation type="journal article" date="2019" name="Sci. Rep.">
        <title>Draft genome of Tanacetum cinerariifolium, the natural source of mosquito coil.</title>
        <authorList>
            <person name="Yamashiro T."/>
            <person name="Shiraishi A."/>
            <person name="Satake H."/>
            <person name="Nakayama K."/>
        </authorList>
    </citation>
    <scope>NUCLEOTIDE SEQUENCE</scope>
</reference>
<evidence type="ECO:0000256" key="4">
    <source>
        <dbReference type="ARBA" id="ARBA00023268"/>
    </source>
</evidence>
<dbReference type="InterPro" id="IPR036875">
    <property type="entry name" value="Znf_CCHC_sf"/>
</dbReference>
<dbReference type="InterPro" id="IPR000477">
    <property type="entry name" value="RT_dom"/>
</dbReference>
<dbReference type="InterPro" id="IPR005162">
    <property type="entry name" value="Retrotrans_gag_dom"/>
</dbReference>
<evidence type="ECO:0000259" key="6">
    <source>
        <dbReference type="PROSITE" id="PS50158"/>
    </source>
</evidence>
<dbReference type="InterPro" id="IPR043128">
    <property type="entry name" value="Rev_trsase/Diguanyl_cyclase"/>
</dbReference>
<dbReference type="GO" id="GO:0003677">
    <property type="term" value="F:DNA binding"/>
    <property type="evidence" value="ECO:0007669"/>
    <property type="project" value="UniProtKB-KW"/>
</dbReference>
<evidence type="ECO:0000256" key="5">
    <source>
        <dbReference type="PROSITE-ProRule" id="PRU00047"/>
    </source>
</evidence>
<dbReference type="InterPro" id="IPR041588">
    <property type="entry name" value="Integrase_H2C2"/>
</dbReference>
<dbReference type="CDD" id="cd01647">
    <property type="entry name" value="RT_LTR"/>
    <property type="match status" value="1"/>
</dbReference>
<dbReference type="Gene3D" id="3.30.70.270">
    <property type="match status" value="2"/>
</dbReference>
<dbReference type="GO" id="GO:0008270">
    <property type="term" value="F:zinc ion binding"/>
    <property type="evidence" value="ECO:0007669"/>
    <property type="project" value="UniProtKB-KW"/>
</dbReference>
<dbReference type="EMBL" id="BKCJ010019804">
    <property type="protein sequence ID" value="GEV30325.1"/>
    <property type="molecule type" value="Genomic_DNA"/>
</dbReference>
<feature type="domain" description="Reverse transcriptase" evidence="7">
    <location>
        <begin position="302"/>
        <end position="481"/>
    </location>
</feature>